<dbReference type="GO" id="GO:0005829">
    <property type="term" value="C:cytosol"/>
    <property type="evidence" value="ECO:0007669"/>
    <property type="project" value="TreeGrafter"/>
</dbReference>
<evidence type="ECO:0000259" key="2">
    <source>
        <dbReference type="PROSITE" id="PS50943"/>
    </source>
</evidence>
<name>A0A060DHK9_9PROT</name>
<dbReference type="RefSeq" id="WP_051657903.1">
    <property type="nucleotide sequence ID" value="NZ_CP007793.1"/>
</dbReference>
<dbReference type="SMART" id="SM00530">
    <property type="entry name" value="HTH_XRE"/>
    <property type="match status" value="1"/>
</dbReference>
<accession>A0A060DHK9</accession>
<evidence type="ECO:0000313" key="4">
    <source>
        <dbReference type="Proteomes" id="UP000027186"/>
    </source>
</evidence>
<gene>
    <name evidence="3" type="ORF">ABAZ39_09620</name>
</gene>
<sequence>MAEDLKAQVAALIRASRTGRGMTQEDLADRANLSVQSISALENAKYLPALDTLVDLVEILGLDVTDVVSPSHVPERRLVQEAKAKSLFRRLDDDLLLVAIRQIEALVEHAERTRKSRKRS</sequence>
<dbReference type="Gene3D" id="1.10.260.40">
    <property type="entry name" value="lambda repressor-like DNA-binding domains"/>
    <property type="match status" value="1"/>
</dbReference>
<evidence type="ECO:0000256" key="1">
    <source>
        <dbReference type="ARBA" id="ARBA00023125"/>
    </source>
</evidence>
<keyword evidence="1" id="KW-0238">DNA-binding</keyword>
<dbReference type="EMBL" id="CP007793">
    <property type="protein sequence ID" value="AIB12255.1"/>
    <property type="molecule type" value="Genomic_DNA"/>
</dbReference>
<feature type="domain" description="HTH cro/C1-type" evidence="2">
    <location>
        <begin position="13"/>
        <end position="67"/>
    </location>
</feature>
<reference evidence="3 4" key="1">
    <citation type="journal article" date="2014" name="Genome Announc.">
        <title>Complete Genome Sequence of the Model Rhizosphere Strain Azospirillum brasilense Az39, Successfully Applied in Agriculture.</title>
        <authorList>
            <person name="Rivera D."/>
            <person name="Revale S."/>
            <person name="Molina R."/>
            <person name="Gualpa J."/>
            <person name="Puente M."/>
            <person name="Maroniche G."/>
            <person name="Paris G."/>
            <person name="Baker D."/>
            <person name="Clavijo B."/>
            <person name="McLay K."/>
            <person name="Spaepen S."/>
            <person name="Perticari A."/>
            <person name="Vazquez M."/>
            <person name="Wisniewski-Dye F."/>
            <person name="Watkins C."/>
            <person name="Martinez-Abarca F."/>
            <person name="Vanderleyden J."/>
            <person name="Cassan F."/>
        </authorList>
    </citation>
    <scope>NUCLEOTIDE SEQUENCE [LARGE SCALE GENOMIC DNA]</scope>
    <source>
        <strain evidence="3 4">Az39</strain>
    </source>
</reference>
<dbReference type="InterPro" id="IPR010982">
    <property type="entry name" value="Lambda_DNA-bd_dom_sf"/>
</dbReference>
<dbReference type="GO" id="GO:0003677">
    <property type="term" value="F:DNA binding"/>
    <property type="evidence" value="ECO:0007669"/>
    <property type="project" value="UniProtKB-KW"/>
</dbReference>
<dbReference type="InterPro" id="IPR050807">
    <property type="entry name" value="TransReg_Diox_bact_type"/>
</dbReference>
<dbReference type="Proteomes" id="UP000027186">
    <property type="component" value="Chromosome"/>
</dbReference>
<dbReference type="PROSITE" id="PS50943">
    <property type="entry name" value="HTH_CROC1"/>
    <property type="match status" value="1"/>
</dbReference>
<protein>
    <recommendedName>
        <fullName evidence="2">HTH cro/C1-type domain-containing protein</fullName>
    </recommendedName>
</protein>
<dbReference type="PANTHER" id="PTHR46797:SF1">
    <property type="entry name" value="METHYLPHOSPHONATE SYNTHASE"/>
    <property type="match status" value="1"/>
</dbReference>
<dbReference type="KEGG" id="abq:ABAZ39_09620"/>
<dbReference type="SUPFAM" id="SSF47413">
    <property type="entry name" value="lambda repressor-like DNA-binding domains"/>
    <property type="match status" value="1"/>
</dbReference>
<dbReference type="AlphaFoldDB" id="A0A060DHK9"/>
<dbReference type="Pfam" id="PF01381">
    <property type="entry name" value="HTH_3"/>
    <property type="match status" value="1"/>
</dbReference>
<dbReference type="InterPro" id="IPR001387">
    <property type="entry name" value="Cro/C1-type_HTH"/>
</dbReference>
<proteinExistence type="predicted"/>
<dbReference type="GO" id="GO:0003700">
    <property type="term" value="F:DNA-binding transcription factor activity"/>
    <property type="evidence" value="ECO:0007669"/>
    <property type="project" value="TreeGrafter"/>
</dbReference>
<dbReference type="CDD" id="cd00093">
    <property type="entry name" value="HTH_XRE"/>
    <property type="match status" value="1"/>
</dbReference>
<organism evidence="3 4">
    <name type="scientific">Azospirillum argentinense</name>
    <dbReference type="NCBI Taxonomy" id="2970906"/>
    <lineage>
        <taxon>Bacteria</taxon>
        <taxon>Pseudomonadati</taxon>
        <taxon>Pseudomonadota</taxon>
        <taxon>Alphaproteobacteria</taxon>
        <taxon>Rhodospirillales</taxon>
        <taxon>Azospirillaceae</taxon>
        <taxon>Azospirillum</taxon>
    </lineage>
</organism>
<evidence type="ECO:0000313" key="3">
    <source>
        <dbReference type="EMBL" id="AIB12255.1"/>
    </source>
</evidence>
<dbReference type="PANTHER" id="PTHR46797">
    <property type="entry name" value="HTH-TYPE TRANSCRIPTIONAL REGULATOR"/>
    <property type="match status" value="1"/>
</dbReference>